<dbReference type="GO" id="GO:0004056">
    <property type="term" value="F:argininosuccinate lyase activity"/>
    <property type="evidence" value="ECO:0007669"/>
    <property type="project" value="UniProtKB-EC"/>
</dbReference>
<keyword evidence="4 6" id="KW-0028">Amino-acid biosynthesis</keyword>
<dbReference type="PRINTS" id="PR00149">
    <property type="entry name" value="FUMRATELYASE"/>
</dbReference>
<dbReference type="InterPro" id="IPR024083">
    <property type="entry name" value="Fumarase/histidase_N"/>
</dbReference>
<dbReference type="InterPro" id="IPR000362">
    <property type="entry name" value="Fumarate_lyase_fam"/>
</dbReference>
<keyword evidence="6" id="KW-0963">Cytoplasm</keyword>
<comment type="pathway">
    <text evidence="1 6">Amino-acid biosynthesis; L-arginine biosynthesis; L-arginine from L-ornithine and carbamoyl phosphate: step 3/3.</text>
</comment>
<dbReference type="NCBIfam" id="TIGR00838">
    <property type="entry name" value="argH"/>
    <property type="match status" value="1"/>
</dbReference>
<dbReference type="Gene3D" id="1.20.200.10">
    <property type="entry name" value="Fumarase/aspartase (Central domain)"/>
    <property type="match status" value="1"/>
</dbReference>
<evidence type="ECO:0000256" key="4">
    <source>
        <dbReference type="ARBA" id="ARBA00022605"/>
    </source>
</evidence>
<dbReference type="CDD" id="cd01359">
    <property type="entry name" value="Argininosuccinate_lyase"/>
    <property type="match status" value="1"/>
</dbReference>
<dbReference type="InterPro" id="IPR029419">
    <property type="entry name" value="Arg_succ_lyase_C"/>
</dbReference>
<dbReference type="HAMAP" id="MF_00006">
    <property type="entry name" value="Arg_succ_lyase"/>
    <property type="match status" value="1"/>
</dbReference>
<reference evidence="9 10" key="1">
    <citation type="submission" date="2024-06" db="EMBL/GenBank/DDBJ databases">
        <title>Genomic Encyclopedia of Type Strains, Phase IV (KMG-IV): sequencing the most valuable type-strain genomes for metagenomic binning, comparative biology and taxonomic classification.</title>
        <authorList>
            <person name="Goeker M."/>
        </authorList>
    </citation>
    <scope>NUCLEOTIDE SEQUENCE [LARGE SCALE GENOMIC DNA]</scope>
    <source>
        <strain evidence="9 10">DSM 26128</strain>
    </source>
</reference>
<evidence type="ECO:0000256" key="3">
    <source>
        <dbReference type="ARBA" id="ARBA00022571"/>
    </source>
</evidence>
<evidence type="ECO:0000256" key="1">
    <source>
        <dbReference type="ARBA" id="ARBA00004941"/>
    </source>
</evidence>
<comment type="subcellular location">
    <subcellularLocation>
        <location evidence="6">Cytoplasm</location>
    </subcellularLocation>
</comment>
<dbReference type="InterPro" id="IPR008948">
    <property type="entry name" value="L-Aspartase-like"/>
</dbReference>
<dbReference type="InterPro" id="IPR022761">
    <property type="entry name" value="Fumarate_lyase_N"/>
</dbReference>
<name>A0ABV2GD23_9BACL</name>
<dbReference type="EC" id="4.3.2.1" evidence="2 6"/>
<dbReference type="PANTHER" id="PTHR43814">
    <property type="entry name" value="ARGININOSUCCINATE LYASE"/>
    <property type="match status" value="1"/>
</dbReference>
<dbReference type="RefSeq" id="WP_354198024.1">
    <property type="nucleotide sequence ID" value="NZ_JBEPLW010000017.1"/>
</dbReference>
<evidence type="ECO:0000259" key="8">
    <source>
        <dbReference type="Pfam" id="PF14698"/>
    </source>
</evidence>
<dbReference type="InterPro" id="IPR009049">
    <property type="entry name" value="Argininosuccinate_lyase"/>
</dbReference>
<evidence type="ECO:0000313" key="10">
    <source>
        <dbReference type="Proteomes" id="UP001549099"/>
    </source>
</evidence>
<keyword evidence="10" id="KW-1185">Reference proteome</keyword>
<dbReference type="Pfam" id="PF00206">
    <property type="entry name" value="Lyase_1"/>
    <property type="match status" value="1"/>
</dbReference>
<keyword evidence="3 6" id="KW-0055">Arginine biosynthesis</keyword>
<comment type="catalytic activity">
    <reaction evidence="6">
        <text>2-(N(omega)-L-arginino)succinate = fumarate + L-arginine</text>
        <dbReference type="Rhea" id="RHEA:24020"/>
        <dbReference type="ChEBI" id="CHEBI:29806"/>
        <dbReference type="ChEBI" id="CHEBI:32682"/>
        <dbReference type="ChEBI" id="CHEBI:57472"/>
        <dbReference type="EC" id="4.3.2.1"/>
    </reaction>
</comment>
<evidence type="ECO:0000256" key="2">
    <source>
        <dbReference type="ARBA" id="ARBA00012338"/>
    </source>
</evidence>
<keyword evidence="5 6" id="KW-0456">Lyase</keyword>
<dbReference type="Gene3D" id="1.10.275.10">
    <property type="entry name" value="Fumarase/aspartase (N-terminal domain)"/>
    <property type="match status" value="1"/>
</dbReference>
<dbReference type="Pfam" id="PF14698">
    <property type="entry name" value="ASL_C2"/>
    <property type="match status" value="1"/>
</dbReference>
<comment type="similarity">
    <text evidence="6">Belongs to the lyase 1 family. Argininosuccinate lyase subfamily.</text>
</comment>
<accession>A0ABV2GD23</accession>
<evidence type="ECO:0000313" key="9">
    <source>
        <dbReference type="EMBL" id="MET3576195.1"/>
    </source>
</evidence>
<feature type="domain" description="Argininosuccinate lyase C-terminal" evidence="8">
    <location>
        <begin position="373"/>
        <end position="444"/>
    </location>
</feature>
<comment type="caution">
    <text evidence="9">The sequence shown here is derived from an EMBL/GenBank/DDBJ whole genome shotgun (WGS) entry which is preliminary data.</text>
</comment>
<dbReference type="EMBL" id="JBEPLW010000017">
    <property type="protein sequence ID" value="MET3576195.1"/>
    <property type="molecule type" value="Genomic_DNA"/>
</dbReference>
<organism evidence="9 10">
    <name type="scientific">Bhargavaea ullalensis</name>
    <dbReference type="NCBI Taxonomy" id="1265685"/>
    <lineage>
        <taxon>Bacteria</taxon>
        <taxon>Bacillati</taxon>
        <taxon>Bacillota</taxon>
        <taxon>Bacilli</taxon>
        <taxon>Bacillales</taxon>
        <taxon>Caryophanaceae</taxon>
        <taxon>Bhargavaea</taxon>
    </lineage>
</organism>
<sequence length="469" mass="52958">MTAWRKEFMLSDGESFPGKTYVDVLLRPVFDEQREYLFDAMFEVHAAHTKMLAEQGILSKVEAEKILGAIRKVEGMDRSALTYSADYEDLFFLVESKIGELIGDELAGKMHIAKSRNDMGEAMYRIVLRQYLDETTENAKKLAGAILAQATEHVETVMPAHTHTQPAQPTTFGHYLVAIYDNLSRDIERLERARRTVNQSPMGAAAITTTGFPISRERMVELLGFDGMIENSYDAIGTGDYLIEAAQSLISLMTNMGRWIQEFLRMASKEVGLLRVSDAYVQISSIMPQKRNPVSMEHSRALASSAASEGLAVIHMIHNTPYGDINDTEDDLQPHLYAGFEKANRVLRLMTAVVLTFEFDKDRARQQARENMITITELADVLAREYGVSFRRAHHKASIIAREADRHEHELYEIPLETINGWLGDVQLSAEDWKAIVDPVAFVERRSITGGPNPDVVRDMIKRRQEKSS</sequence>
<dbReference type="PANTHER" id="PTHR43814:SF1">
    <property type="entry name" value="ARGININOSUCCINATE LYASE"/>
    <property type="match status" value="1"/>
</dbReference>
<feature type="domain" description="Fumarate lyase N-terminal" evidence="7">
    <location>
        <begin position="44"/>
        <end position="303"/>
    </location>
</feature>
<dbReference type="Gene3D" id="1.10.40.30">
    <property type="entry name" value="Fumarase/aspartase (C-terminal domain)"/>
    <property type="match status" value="1"/>
</dbReference>
<dbReference type="SUPFAM" id="SSF48557">
    <property type="entry name" value="L-aspartase-like"/>
    <property type="match status" value="1"/>
</dbReference>
<evidence type="ECO:0000259" key="7">
    <source>
        <dbReference type="Pfam" id="PF00206"/>
    </source>
</evidence>
<evidence type="ECO:0000256" key="5">
    <source>
        <dbReference type="ARBA" id="ARBA00023239"/>
    </source>
</evidence>
<evidence type="ECO:0000256" key="6">
    <source>
        <dbReference type="HAMAP-Rule" id="MF_00006"/>
    </source>
</evidence>
<dbReference type="Proteomes" id="UP001549099">
    <property type="component" value="Unassembled WGS sequence"/>
</dbReference>
<proteinExistence type="inferred from homology"/>
<protein>
    <recommendedName>
        <fullName evidence="2 6">Argininosuccinate lyase</fullName>
        <shortName evidence="6">ASAL</shortName>
        <ecNumber evidence="2 6">4.3.2.1</ecNumber>
    </recommendedName>
    <alternativeName>
        <fullName evidence="6">Arginosuccinase</fullName>
    </alternativeName>
</protein>
<gene>
    <name evidence="6" type="primary">argH</name>
    <name evidence="9" type="ORF">ABID49_002110</name>
</gene>
<dbReference type="PRINTS" id="PR00145">
    <property type="entry name" value="ARGSUCLYASE"/>
</dbReference>